<dbReference type="GeneID" id="24921379"/>
<sequence length="121" mass="13510">MHRRSLHRPSLLLPALLRHSRIPAIRRDHPRHHRCSVIHPNHELRDPPEFSLQTAPRGFLAVPLLPTPRLLPVIRGLGAVAEPGQLSERLEPPVPDVSVAVGFDEFFDAALALPCDVVLFV</sequence>
<evidence type="ECO:0000313" key="1">
    <source>
        <dbReference type="EMBL" id="CBK24634.2"/>
    </source>
</evidence>
<dbReference type="EMBL" id="FN668688">
    <property type="protein sequence ID" value="CBK24634.2"/>
    <property type="molecule type" value="Genomic_DNA"/>
</dbReference>
<dbReference type="RefSeq" id="XP_012898682.1">
    <property type="nucleotide sequence ID" value="XM_013043228.1"/>
</dbReference>
<evidence type="ECO:0000313" key="2">
    <source>
        <dbReference type="Proteomes" id="UP000008312"/>
    </source>
</evidence>
<organism evidence="1">
    <name type="scientific">Blastocystis hominis</name>
    <dbReference type="NCBI Taxonomy" id="12968"/>
    <lineage>
        <taxon>Eukaryota</taxon>
        <taxon>Sar</taxon>
        <taxon>Stramenopiles</taxon>
        <taxon>Bigyra</taxon>
        <taxon>Opalozoa</taxon>
        <taxon>Opalinata</taxon>
        <taxon>Blastocystidae</taxon>
        <taxon>Blastocystis</taxon>
    </lineage>
</organism>
<gene>
    <name evidence="1" type="ORF">GSBLH_T00004348001</name>
</gene>
<dbReference type="InParanoid" id="D8M995"/>
<dbReference type="Proteomes" id="UP000008312">
    <property type="component" value="Unassembled WGS sequence"/>
</dbReference>
<protein>
    <submittedName>
        <fullName evidence="1">Uncharacterized protein</fullName>
    </submittedName>
</protein>
<keyword evidence="2" id="KW-1185">Reference proteome</keyword>
<dbReference type="AlphaFoldDB" id="D8M995"/>
<proteinExistence type="predicted"/>
<name>D8M995_BLAHO</name>
<accession>D8M995</accession>
<reference evidence="1" key="1">
    <citation type="submission" date="2010-02" db="EMBL/GenBank/DDBJ databases">
        <title>Sequencing and annotation of the Blastocystis hominis genome.</title>
        <authorList>
            <person name="Wincker P."/>
        </authorList>
    </citation>
    <scope>NUCLEOTIDE SEQUENCE</scope>
    <source>
        <strain evidence="1">Singapore isolate B</strain>
    </source>
</reference>